<feature type="region of interest" description="Disordered" evidence="1">
    <location>
        <begin position="295"/>
        <end position="316"/>
    </location>
</feature>
<protein>
    <submittedName>
        <fullName evidence="3">Uncharacterized protein</fullName>
    </submittedName>
</protein>
<dbReference type="AlphaFoldDB" id="A0A3D8QTN0"/>
<evidence type="ECO:0000256" key="1">
    <source>
        <dbReference type="SAM" id="MobiDB-lite"/>
    </source>
</evidence>
<comment type="caution">
    <text evidence="3">The sequence shown here is derived from an EMBL/GenBank/DDBJ whole genome shotgun (WGS) entry which is preliminary data.</text>
</comment>
<organism evidence="3 4">
    <name type="scientific">Coleophoma cylindrospora</name>
    <dbReference type="NCBI Taxonomy" id="1849047"/>
    <lineage>
        <taxon>Eukaryota</taxon>
        <taxon>Fungi</taxon>
        <taxon>Dikarya</taxon>
        <taxon>Ascomycota</taxon>
        <taxon>Pezizomycotina</taxon>
        <taxon>Leotiomycetes</taxon>
        <taxon>Helotiales</taxon>
        <taxon>Dermateaceae</taxon>
        <taxon>Coleophoma</taxon>
    </lineage>
</organism>
<keyword evidence="4" id="KW-1185">Reference proteome</keyword>
<evidence type="ECO:0000256" key="2">
    <source>
        <dbReference type="SAM" id="Phobius"/>
    </source>
</evidence>
<reference evidence="3 4" key="1">
    <citation type="journal article" date="2018" name="IMA Fungus">
        <title>IMA Genome-F 9: Draft genome sequence of Annulohypoxylon stygium, Aspergillus mulundensis, Berkeleyomyces basicola (syn. Thielaviopsis basicola), Ceratocystis smalleyi, two Cercospora beticola strains, Coleophoma cylindrospora, Fusarium fracticaudum, Phialophora cf. hyalina, and Morchella septimelata.</title>
        <authorList>
            <person name="Wingfield B.D."/>
            <person name="Bills G.F."/>
            <person name="Dong Y."/>
            <person name="Huang W."/>
            <person name="Nel W.J."/>
            <person name="Swalarsk-Parry B.S."/>
            <person name="Vaghefi N."/>
            <person name="Wilken P.M."/>
            <person name="An Z."/>
            <person name="de Beer Z.W."/>
            <person name="De Vos L."/>
            <person name="Chen L."/>
            <person name="Duong T.A."/>
            <person name="Gao Y."/>
            <person name="Hammerbacher A."/>
            <person name="Kikkert J.R."/>
            <person name="Li Y."/>
            <person name="Li H."/>
            <person name="Li K."/>
            <person name="Li Q."/>
            <person name="Liu X."/>
            <person name="Ma X."/>
            <person name="Naidoo K."/>
            <person name="Pethybridge S.J."/>
            <person name="Sun J."/>
            <person name="Steenkamp E.T."/>
            <person name="van der Nest M.A."/>
            <person name="van Wyk S."/>
            <person name="Wingfield M.J."/>
            <person name="Xiong C."/>
            <person name="Yue Q."/>
            <person name="Zhang X."/>
        </authorList>
    </citation>
    <scope>NUCLEOTIDE SEQUENCE [LARGE SCALE GENOMIC DNA]</scope>
    <source>
        <strain evidence="3 4">BP6252</strain>
    </source>
</reference>
<dbReference type="Proteomes" id="UP000256645">
    <property type="component" value="Unassembled WGS sequence"/>
</dbReference>
<sequence length="316" mass="33939">MSATVMTTSIISDRATISTFNRGPLQTSFAPAASCLSTLTWSSTLYFGHWGPGVADTSCYPKSSGEKRTSDWDMYYYSPGICPDGWSHAATFSSSYPGISHSALSIASETTAVLCCPLGYQYLVDGFGHQCWSSLTSGSTYIYTPLDSNSLPGGPIQTRSADGLIQITINSTASSAFGDGVPIWWQSTDPTVFPLVGTTPTTWVVTPTLSNSTPSLRPSKSNSPTNGTSTSVKIGVGVAVPLILIALVLGIVLYIRHHKRLTFPNRQNLAEPYQQNEPAKELSGTQLVELYTNPVELYTDDPSQNTTRIPSELPTD</sequence>
<feature type="region of interest" description="Disordered" evidence="1">
    <location>
        <begin position="209"/>
        <end position="230"/>
    </location>
</feature>
<dbReference type="OrthoDB" id="4770059at2759"/>
<dbReference type="EMBL" id="PDLM01000012">
    <property type="protein sequence ID" value="RDW65038.1"/>
    <property type="molecule type" value="Genomic_DNA"/>
</dbReference>
<name>A0A3D8QTN0_9HELO</name>
<feature type="transmembrane region" description="Helical" evidence="2">
    <location>
        <begin position="234"/>
        <end position="255"/>
    </location>
</feature>
<proteinExistence type="predicted"/>
<evidence type="ECO:0000313" key="4">
    <source>
        <dbReference type="Proteomes" id="UP000256645"/>
    </source>
</evidence>
<keyword evidence="2" id="KW-1133">Transmembrane helix</keyword>
<gene>
    <name evidence="3" type="ORF">BP6252_10689</name>
</gene>
<keyword evidence="2" id="KW-0812">Transmembrane</keyword>
<accession>A0A3D8QTN0</accession>
<evidence type="ECO:0000313" key="3">
    <source>
        <dbReference type="EMBL" id="RDW65038.1"/>
    </source>
</evidence>
<keyword evidence="2" id="KW-0472">Membrane</keyword>